<evidence type="ECO:0000313" key="2">
    <source>
        <dbReference type="Proteomes" id="UP000222891"/>
    </source>
</evidence>
<dbReference type="Proteomes" id="UP000222891">
    <property type="component" value="Segment"/>
</dbReference>
<sequence length="69" mass="7724">MHHLQALGDNMIEIHISHGSRKDIHDALKEVAEDVMRGYIPTDAMFRTRLWGAGKPIGTILVIPESAFD</sequence>
<protein>
    <submittedName>
        <fullName evidence="1">Uncharacterized protein</fullName>
    </submittedName>
</protein>
<accession>G1BQB6</accession>
<organism evidence="1 2">
    <name type="scientific">Mycobacterium phage George</name>
    <dbReference type="NCBI Taxonomy" id="2920883"/>
    <lineage>
        <taxon>Viruses</taxon>
        <taxon>Duplodnaviria</taxon>
        <taxon>Heunggongvirae</taxon>
        <taxon>Uroviricota</taxon>
        <taxon>Caudoviricetes</taxon>
        <taxon>Fromanvirus</taxon>
        <taxon>Fromanvirus george</taxon>
    </lineage>
</organism>
<dbReference type="EMBL" id="JF704107">
    <property type="protein sequence ID" value="AEK32634.1"/>
    <property type="molecule type" value="Genomic_DNA"/>
</dbReference>
<reference evidence="1 2" key="1">
    <citation type="journal article" date="2012" name="J. Virol.">
        <title>Complete Genome Sequences of 138 Mycobacteriophages.</title>
        <authorList>
            <consortium name="the Science Education Alliance Phage Hunters Advancing Genomics and Evolutionary Science Program"/>
            <consortium name="the KwaZulu-Natal Research Institute for Tuberculosis and HIV Mycobacterial Genetics Course Students"/>
            <consortium name="the Phage Hunters Integrating Research and Education Program"/>
            <person name="Hatfull G.F."/>
        </authorList>
    </citation>
    <scope>NUCLEOTIDE SEQUENCE [LARGE SCALE GENOMIC DNA]</scope>
    <source>
        <strain evidence="2">George</strain>
    </source>
</reference>
<evidence type="ECO:0000313" key="1">
    <source>
        <dbReference type="EMBL" id="AEK32634.1"/>
    </source>
</evidence>
<name>G1BQB6_9CAUD</name>
<keyword evidence="2" id="KW-1185">Reference proteome</keyword>
<dbReference type="RefSeq" id="YP_009635832.1">
    <property type="nucleotide sequence ID" value="NC_042312.1"/>
</dbReference>
<gene>
    <name evidence="1" type="primary">70</name>
    <name evidence="1" type="ORF">GEORGE_70</name>
</gene>
<dbReference type="GeneID" id="40232554"/>
<proteinExistence type="predicted"/>